<dbReference type="AlphaFoldDB" id="A0A2C6J7D7"/>
<feature type="compositionally biased region" description="Basic and acidic residues" evidence="1">
    <location>
        <begin position="132"/>
        <end position="146"/>
    </location>
</feature>
<keyword evidence="3" id="KW-1185">Reference proteome</keyword>
<dbReference type="EMBL" id="MIGC01009531">
    <property type="protein sequence ID" value="PHJ15111.1"/>
    <property type="molecule type" value="Genomic_DNA"/>
</dbReference>
<dbReference type="OrthoDB" id="354543at2759"/>
<sequence>MMEAGDNVGPFVARLRDERGGTGAGEGQSLKNTKASQFYSSSSSFSSFLRSFQMGKGRKVFGEGQAEILQQSSSSSRLFLRSFPVRAKPVVATILMSVGLGYAVADFALKKGGRREEEDSLGCFNKERFSLQDKERNEETSTETRKPLNISSHLSSSSSTFVDSF</sequence>
<dbReference type="GeneID" id="94434390"/>
<evidence type="ECO:0000313" key="2">
    <source>
        <dbReference type="EMBL" id="PHJ15111.1"/>
    </source>
</evidence>
<dbReference type="RefSeq" id="XP_067916845.1">
    <property type="nucleotide sequence ID" value="XM_068071179.1"/>
</dbReference>
<dbReference type="Proteomes" id="UP000221165">
    <property type="component" value="Unassembled WGS sequence"/>
</dbReference>
<name>A0A2C6J7D7_9APIC</name>
<feature type="region of interest" description="Disordered" evidence="1">
    <location>
        <begin position="132"/>
        <end position="165"/>
    </location>
</feature>
<dbReference type="VEuPathDB" id="ToxoDB:CSUI_011078"/>
<evidence type="ECO:0000313" key="3">
    <source>
        <dbReference type="Proteomes" id="UP000221165"/>
    </source>
</evidence>
<evidence type="ECO:0000256" key="1">
    <source>
        <dbReference type="SAM" id="MobiDB-lite"/>
    </source>
</evidence>
<proteinExistence type="predicted"/>
<feature type="region of interest" description="Disordered" evidence="1">
    <location>
        <begin position="1"/>
        <end position="41"/>
    </location>
</feature>
<organism evidence="2 3">
    <name type="scientific">Cystoisospora suis</name>
    <dbReference type="NCBI Taxonomy" id="483139"/>
    <lineage>
        <taxon>Eukaryota</taxon>
        <taxon>Sar</taxon>
        <taxon>Alveolata</taxon>
        <taxon>Apicomplexa</taxon>
        <taxon>Conoidasida</taxon>
        <taxon>Coccidia</taxon>
        <taxon>Eucoccidiorida</taxon>
        <taxon>Eimeriorina</taxon>
        <taxon>Sarcocystidae</taxon>
        <taxon>Cystoisospora</taxon>
    </lineage>
</organism>
<accession>A0A2C6J7D7</accession>
<reference evidence="2 3" key="1">
    <citation type="journal article" date="2017" name="Int. J. Parasitol.">
        <title>The genome of the protozoan parasite Cystoisospora suis and a reverse vaccinology approach to identify vaccine candidates.</title>
        <authorList>
            <person name="Palmieri N."/>
            <person name="Shrestha A."/>
            <person name="Ruttkowski B."/>
            <person name="Beck T."/>
            <person name="Vogl C."/>
            <person name="Tomley F."/>
            <person name="Blake D.P."/>
            <person name="Joachim A."/>
        </authorList>
    </citation>
    <scope>NUCLEOTIDE SEQUENCE [LARGE SCALE GENOMIC DNA]</scope>
    <source>
        <strain evidence="2 3">Wien I</strain>
    </source>
</reference>
<comment type="caution">
    <text evidence="2">The sequence shown here is derived from an EMBL/GenBank/DDBJ whole genome shotgun (WGS) entry which is preliminary data.</text>
</comment>
<gene>
    <name evidence="2" type="ORF">CSUI_011078</name>
</gene>
<protein>
    <submittedName>
        <fullName evidence="2">Zinc finger cdgsh type protein</fullName>
    </submittedName>
</protein>